<feature type="active site" description="Nucleophile" evidence="4 5">
    <location>
        <position position="55"/>
    </location>
</feature>
<sequence length="268" mass="29959">MNAMTRVAIGIEYDGSHFHGWQLQPALETIQGALERAVAEIAGERVAVIAAGRTDAGVHALEQVAHFDTNASRPLQAWIRGVNRHLPPAVAVRWAVPVEPAFHARFSAISRRYRYVLFNHPVRPALHGGRVGWYHRMLNVDRMSLAAQYLIGEHDFSSFRSSECQARSPVKTLHEVNIRRHGDYVLFDFRAGGFLHHMVRNIIGSLLWVGYGKVLPEAFAELLAARGRTLAAPTFAPDGLYFAGAEYAEHWRLPLSGRIMTPFDPVQP</sequence>
<dbReference type="PANTHER" id="PTHR11142:SF0">
    <property type="entry name" value="TRNA PSEUDOURIDINE SYNTHASE-LIKE 1"/>
    <property type="match status" value="1"/>
</dbReference>
<dbReference type="InterPro" id="IPR001406">
    <property type="entry name" value="PsdUridine_synth_TruA"/>
</dbReference>
<dbReference type="EC" id="5.4.99.12" evidence="4"/>
<comment type="caution">
    <text evidence="4">Lacks conserved residue(s) required for the propagation of feature annotation.</text>
</comment>
<evidence type="ECO:0000313" key="10">
    <source>
        <dbReference type="Proteomes" id="UP000742786"/>
    </source>
</evidence>
<dbReference type="FunFam" id="3.30.70.580:FF:000001">
    <property type="entry name" value="tRNA pseudouridine synthase A"/>
    <property type="match status" value="1"/>
</dbReference>
<name>A0A916N012_9PROT</name>
<dbReference type="Gene3D" id="3.30.70.660">
    <property type="entry name" value="Pseudouridine synthase I, catalytic domain, C-terminal subdomain"/>
    <property type="match status" value="1"/>
</dbReference>
<evidence type="ECO:0000256" key="1">
    <source>
        <dbReference type="ARBA" id="ARBA00009375"/>
    </source>
</evidence>
<evidence type="ECO:0000256" key="2">
    <source>
        <dbReference type="ARBA" id="ARBA00022694"/>
    </source>
</evidence>
<evidence type="ECO:0000256" key="5">
    <source>
        <dbReference type="PIRSR" id="PIRSR001430-1"/>
    </source>
</evidence>
<dbReference type="CDD" id="cd02570">
    <property type="entry name" value="PseudoU_synth_EcTruA"/>
    <property type="match status" value="1"/>
</dbReference>
<feature type="binding site" evidence="4 6">
    <location>
        <position position="113"/>
    </location>
    <ligand>
        <name>substrate</name>
    </ligand>
</feature>
<dbReference type="GO" id="GO:0003723">
    <property type="term" value="F:RNA binding"/>
    <property type="evidence" value="ECO:0007669"/>
    <property type="project" value="InterPro"/>
</dbReference>
<dbReference type="AlphaFoldDB" id="A0A916N012"/>
<keyword evidence="9" id="KW-0456">Lyase</keyword>
<comment type="subunit">
    <text evidence="4">Homodimer.</text>
</comment>
<dbReference type="Pfam" id="PF01416">
    <property type="entry name" value="PseudoU_synth_1"/>
    <property type="match status" value="2"/>
</dbReference>
<dbReference type="GO" id="GO:0016829">
    <property type="term" value="F:lyase activity"/>
    <property type="evidence" value="ECO:0007669"/>
    <property type="project" value="UniProtKB-KW"/>
</dbReference>
<reference evidence="9" key="1">
    <citation type="submission" date="2021-04" db="EMBL/GenBank/DDBJ databases">
        <authorList>
            <person name="Hornung B."/>
        </authorList>
    </citation>
    <scope>NUCLEOTIDE SEQUENCE</scope>
    <source>
        <strain evidence="9">G5G6</strain>
    </source>
</reference>
<comment type="caution">
    <text evidence="9">The sequence shown here is derived from an EMBL/GenBank/DDBJ whole genome shotgun (WGS) entry which is preliminary data.</text>
</comment>
<dbReference type="InterPro" id="IPR020103">
    <property type="entry name" value="PsdUridine_synth_cat_dom_sf"/>
</dbReference>
<keyword evidence="10" id="KW-1185">Reference proteome</keyword>
<dbReference type="SUPFAM" id="SSF55120">
    <property type="entry name" value="Pseudouridine synthase"/>
    <property type="match status" value="1"/>
</dbReference>
<gene>
    <name evidence="4 9" type="primary">truA</name>
    <name evidence="9" type="ORF">GTOL_11331</name>
</gene>
<dbReference type="Proteomes" id="UP000742786">
    <property type="component" value="Unassembled WGS sequence"/>
</dbReference>
<dbReference type="EMBL" id="CAJQUM010000001">
    <property type="protein sequence ID" value="CAG4883448.1"/>
    <property type="molecule type" value="Genomic_DNA"/>
</dbReference>
<dbReference type="InterPro" id="IPR020094">
    <property type="entry name" value="TruA/RsuA/RluB/E/F_N"/>
</dbReference>
<dbReference type="HAMAP" id="MF_00171">
    <property type="entry name" value="TruA"/>
    <property type="match status" value="1"/>
</dbReference>
<organism evidence="9 10">
    <name type="scientific">Georgfuchsia toluolica</name>
    <dbReference type="NCBI Taxonomy" id="424218"/>
    <lineage>
        <taxon>Bacteria</taxon>
        <taxon>Pseudomonadati</taxon>
        <taxon>Pseudomonadota</taxon>
        <taxon>Betaproteobacteria</taxon>
        <taxon>Nitrosomonadales</taxon>
        <taxon>Sterolibacteriaceae</taxon>
        <taxon>Georgfuchsia</taxon>
    </lineage>
</organism>
<feature type="domain" description="Pseudouridine synthase I TruA alpha/beta" evidence="8">
    <location>
        <begin position="12"/>
        <end position="106"/>
    </location>
</feature>
<dbReference type="PIRSF" id="PIRSF001430">
    <property type="entry name" value="tRNA_psdUrid_synth"/>
    <property type="match status" value="1"/>
</dbReference>
<comment type="catalytic activity">
    <reaction evidence="4 7">
        <text>uridine(38/39/40) in tRNA = pseudouridine(38/39/40) in tRNA</text>
        <dbReference type="Rhea" id="RHEA:22376"/>
        <dbReference type="Rhea" id="RHEA-COMP:10085"/>
        <dbReference type="Rhea" id="RHEA-COMP:10087"/>
        <dbReference type="ChEBI" id="CHEBI:65314"/>
        <dbReference type="ChEBI" id="CHEBI:65315"/>
        <dbReference type="EC" id="5.4.99.12"/>
    </reaction>
</comment>
<feature type="domain" description="Pseudouridine synthase I TruA alpha/beta" evidence="8">
    <location>
        <begin position="146"/>
        <end position="247"/>
    </location>
</feature>
<dbReference type="GO" id="GO:0160147">
    <property type="term" value="F:tRNA pseudouridine(38-40) synthase activity"/>
    <property type="evidence" value="ECO:0007669"/>
    <property type="project" value="UniProtKB-EC"/>
</dbReference>
<evidence type="ECO:0000259" key="8">
    <source>
        <dbReference type="Pfam" id="PF01416"/>
    </source>
</evidence>
<comment type="similarity">
    <text evidence="1 4 7">Belongs to the tRNA pseudouridine synthase TruA family.</text>
</comment>
<evidence type="ECO:0000256" key="4">
    <source>
        <dbReference type="HAMAP-Rule" id="MF_00171"/>
    </source>
</evidence>
<accession>A0A916N012</accession>
<evidence type="ECO:0000256" key="3">
    <source>
        <dbReference type="ARBA" id="ARBA00023235"/>
    </source>
</evidence>
<comment type="function">
    <text evidence="4">Formation of pseudouridine at positions 38, 39 and 40 in the anticodon stem and loop of transfer RNAs.</text>
</comment>
<keyword evidence="3 4" id="KW-0413">Isomerase</keyword>
<keyword evidence="2 4" id="KW-0819">tRNA processing</keyword>
<protein>
    <recommendedName>
        <fullName evidence="4">tRNA pseudouridine synthase A</fullName>
        <ecNumber evidence="4">5.4.99.12</ecNumber>
    </recommendedName>
    <alternativeName>
        <fullName evidence="4">tRNA pseudouridine(38-40) synthase</fullName>
    </alternativeName>
    <alternativeName>
        <fullName evidence="4">tRNA pseudouridylate synthase I</fullName>
    </alternativeName>
    <alternativeName>
        <fullName evidence="4">tRNA-uridine isomerase I</fullName>
    </alternativeName>
</protein>
<dbReference type="InterPro" id="IPR020095">
    <property type="entry name" value="PsdUridine_synth_TruA_C"/>
</dbReference>
<dbReference type="PANTHER" id="PTHR11142">
    <property type="entry name" value="PSEUDOURIDYLATE SYNTHASE"/>
    <property type="match status" value="1"/>
</dbReference>
<evidence type="ECO:0000256" key="7">
    <source>
        <dbReference type="RuleBase" id="RU003792"/>
    </source>
</evidence>
<dbReference type="NCBIfam" id="TIGR00071">
    <property type="entry name" value="hisT_truA"/>
    <property type="match status" value="1"/>
</dbReference>
<dbReference type="GO" id="GO:0031119">
    <property type="term" value="P:tRNA pseudouridine synthesis"/>
    <property type="evidence" value="ECO:0007669"/>
    <property type="project" value="UniProtKB-UniRule"/>
</dbReference>
<dbReference type="InterPro" id="IPR020097">
    <property type="entry name" value="PsdUridine_synth_TruA_a/b_dom"/>
</dbReference>
<evidence type="ECO:0000313" key="9">
    <source>
        <dbReference type="EMBL" id="CAG4883448.1"/>
    </source>
</evidence>
<dbReference type="Gene3D" id="3.30.70.580">
    <property type="entry name" value="Pseudouridine synthase I, catalytic domain, N-terminal subdomain"/>
    <property type="match status" value="1"/>
</dbReference>
<evidence type="ECO:0000256" key="6">
    <source>
        <dbReference type="PIRSR" id="PIRSR001430-2"/>
    </source>
</evidence>
<proteinExistence type="inferred from homology"/>